<dbReference type="RefSeq" id="WP_158567092.1">
    <property type="nucleotide sequence ID" value="NZ_JAOQJV010000013.1"/>
</dbReference>
<name>A0ABT2S8D5_9FIRM</name>
<dbReference type="Proteomes" id="UP001207605">
    <property type="component" value="Unassembled WGS sequence"/>
</dbReference>
<comment type="caution">
    <text evidence="1">The sequence shown here is derived from an EMBL/GenBank/DDBJ whole genome shotgun (WGS) entry which is preliminary data.</text>
</comment>
<gene>
    <name evidence="1" type="ORF">OCV65_09830</name>
</gene>
<organism evidence="1 2">
    <name type="scientific">Dorea ammoniilytica</name>
    <dbReference type="NCBI Taxonomy" id="2981788"/>
    <lineage>
        <taxon>Bacteria</taxon>
        <taxon>Bacillati</taxon>
        <taxon>Bacillota</taxon>
        <taxon>Clostridia</taxon>
        <taxon>Lachnospirales</taxon>
        <taxon>Lachnospiraceae</taxon>
        <taxon>Dorea</taxon>
    </lineage>
</organism>
<proteinExistence type="predicted"/>
<keyword evidence="2" id="KW-1185">Reference proteome</keyword>
<evidence type="ECO:0000313" key="1">
    <source>
        <dbReference type="EMBL" id="MCU6700525.1"/>
    </source>
</evidence>
<reference evidence="1 2" key="1">
    <citation type="journal article" date="2021" name="ISME Commun">
        <title>Automated analysis of genomic sequences facilitates high-throughput and comprehensive description of bacteria.</title>
        <authorList>
            <person name="Hitch T.C.A."/>
        </authorList>
    </citation>
    <scope>NUCLEOTIDE SEQUENCE [LARGE SCALE GENOMIC DNA]</scope>
    <source>
        <strain evidence="1 2">Sanger_02</strain>
    </source>
</reference>
<accession>A0ABT2S8D5</accession>
<dbReference type="EMBL" id="JAOQJV010000013">
    <property type="protein sequence ID" value="MCU6700525.1"/>
    <property type="molecule type" value="Genomic_DNA"/>
</dbReference>
<sequence>MSCSNYYRTVKLFLLEDPGKSRVYDYTESVPVHIYQEDCRISLDELFH</sequence>
<protein>
    <submittedName>
        <fullName evidence="1">Uncharacterized protein</fullName>
    </submittedName>
</protein>
<evidence type="ECO:0000313" key="2">
    <source>
        <dbReference type="Proteomes" id="UP001207605"/>
    </source>
</evidence>